<dbReference type="EMBL" id="JBICCN010000073">
    <property type="protein sequence ID" value="KAL3096284.1"/>
    <property type="molecule type" value="Genomic_DNA"/>
</dbReference>
<gene>
    <name evidence="1" type="ORF">niasHS_004922</name>
</gene>
<dbReference type="Proteomes" id="UP001620645">
    <property type="component" value="Unassembled WGS sequence"/>
</dbReference>
<accession>A0ABD2K066</accession>
<reference evidence="1 2" key="1">
    <citation type="submission" date="2024-10" db="EMBL/GenBank/DDBJ databases">
        <authorList>
            <person name="Kim D."/>
        </authorList>
    </citation>
    <scope>NUCLEOTIDE SEQUENCE [LARGE SCALE GENOMIC DNA]</scope>
    <source>
        <strain evidence="1">Taebaek</strain>
    </source>
</reference>
<comment type="caution">
    <text evidence="1">The sequence shown here is derived from an EMBL/GenBank/DDBJ whole genome shotgun (WGS) entry which is preliminary data.</text>
</comment>
<sequence>MMFNTAMANFLQIPQQMAIHPAKETQLFDGRCFKFIGRGIAYFQFNGTKKRNKNFMWPKKEQQIFWQQLVHEHQQNCGQTSRNKSIQSNIFYNNNNNFNTFCKNNNNRNILQQQQQQQQQQEP</sequence>
<evidence type="ECO:0000313" key="1">
    <source>
        <dbReference type="EMBL" id="KAL3096284.1"/>
    </source>
</evidence>
<organism evidence="1 2">
    <name type="scientific">Heterodera schachtii</name>
    <name type="common">Sugarbeet cyst nematode worm</name>
    <name type="synonym">Tylenchus schachtii</name>
    <dbReference type="NCBI Taxonomy" id="97005"/>
    <lineage>
        <taxon>Eukaryota</taxon>
        <taxon>Metazoa</taxon>
        <taxon>Ecdysozoa</taxon>
        <taxon>Nematoda</taxon>
        <taxon>Chromadorea</taxon>
        <taxon>Rhabditida</taxon>
        <taxon>Tylenchina</taxon>
        <taxon>Tylenchomorpha</taxon>
        <taxon>Tylenchoidea</taxon>
        <taxon>Heteroderidae</taxon>
        <taxon>Heteroderinae</taxon>
        <taxon>Heterodera</taxon>
    </lineage>
</organism>
<evidence type="ECO:0000313" key="2">
    <source>
        <dbReference type="Proteomes" id="UP001620645"/>
    </source>
</evidence>
<protein>
    <submittedName>
        <fullName evidence="1">Uncharacterized protein</fullName>
    </submittedName>
</protein>
<keyword evidence="2" id="KW-1185">Reference proteome</keyword>
<name>A0ABD2K066_HETSC</name>
<dbReference type="AlphaFoldDB" id="A0ABD2K066"/>
<proteinExistence type="predicted"/>